<evidence type="ECO:0000256" key="1">
    <source>
        <dbReference type="ARBA" id="ARBA00004196"/>
    </source>
</evidence>
<comment type="subcellular location">
    <subcellularLocation>
        <location evidence="1">Cell envelope</location>
    </subcellularLocation>
</comment>
<dbReference type="PATRIC" id="fig|1286632.3.peg.2381"/>
<dbReference type="PROSITE" id="PS00078">
    <property type="entry name" value="COX2"/>
    <property type="match status" value="1"/>
</dbReference>
<dbReference type="Pfam" id="PF18764">
    <property type="entry name" value="nos_propeller"/>
    <property type="match status" value="1"/>
</dbReference>
<dbReference type="AlphaFoldDB" id="W2UJU8"/>
<dbReference type="PANTHER" id="PTHR42838">
    <property type="entry name" value="CYTOCHROME C OXIDASE SUBUNIT II"/>
    <property type="match status" value="1"/>
</dbReference>
<dbReference type="STRING" id="376730.SAMN04487906_3064"/>
<dbReference type="PROSITE" id="PS51257">
    <property type="entry name" value="PROKAR_LIPOPROTEIN"/>
    <property type="match status" value="1"/>
</dbReference>
<dbReference type="SUPFAM" id="SSF49503">
    <property type="entry name" value="Cupredoxins"/>
    <property type="match status" value="1"/>
</dbReference>
<name>W2UJU8_9FLAO</name>
<keyword evidence="5" id="KW-1185">Reference proteome</keyword>
<dbReference type="Gene3D" id="2.130.10.10">
    <property type="entry name" value="YVTN repeat-like/Quinoprotein amine dehydrogenase"/>
    <property type="match status" value="1"/>
</dbReference>
<sequence>MKKSIKTILCLSIGITMFTGCKQNTQAPSNSALASDVASKVYVAPGEYDEFYAFVSGGFSGQMSVYGIPSGRLLKVIPVFSQDAEKGYGYNEETKPMLNTSFGFIPWDDAHHPELSQTAGETDGRWVFINGNNTPRIARIDLTTFETAEIIEIPNSGGNHSSPFTTENTEYVVAGTRFAVPYPQKDMSIKEYKGNFKGALTFIDVEEETGHMEVAFQVLMPGFNYDLAHSGKGKSHGWTFFTTYNTEESNTLMEVGASQNDKDYIAAINWKKAEEYIEQGKFKTIPAQYAHNVYDEKTHIATSEMKKEVRVLDPAECPGLVYFLPTPKSPHGVDVDPTGEYIVGNGKLSADLTVHSFSKVLAAIENNSFDGEAYGIPILKMDEIVAGVVEQAGLGPLHTEFDGKGNAYTTFFISSEVVKWNVGSWEVADRAPTYYSVGHLMIPGGDSKKPEGKYLVALNKITKDRYLPTGPELNHSAQLYDISGDKMELLLDFPTIGEPHYAQGISASKVMNKSKKYYPINENAHPHATKSESDVKVVREGNVVRIYMTAIRSHLNPDNIEGIKVGDKVYVHLTNLEQDWDVPHGFSIMGAQNAELLVMPGQTETLYWEPKQEGVYPFYCTDFCSALHQEMQGYIRVSPANANVPLKWSMGDD</sequence>
<comment type="caution">
    <text evidence="4">The sequence shown here is derived from an EMBL/GenBank/DDBJ whole genome shotgun (WGS) entry which is preliminary data.</text>
</comment>
<dbReference type="PANTHER" id="PTHR42838:SF2">
    <property type="entry name" value="NITROUS-OXIDE REDUCTASE"/>
    <property type="match status" value="1"/>
</dbReference>
<keyword evidence="2" id="KW-0479">Metal-binding</keyword>
<proteinExistence type="predicted"/>
<evidence type="ECO:0000313" key="5">
    <source>
        <dbReference type="Proteomes" id="UP000018850"/>
    </source>
</evidence>
<protein>
    <submittedName>
        <fullName evidence="4">Nitrous-oxide reductase</fullName>
    </submittedName>
</protein>
<organism evidence="4 5">
    <name type="scientific">Zhouia amylolytica AD3</name>
    <dbReference type="NCBI Taxonomy" id="1286632"/>
    <lineage>
        <taxon>Bacteria</taxon>
        <taxon>Pseudomonadati</taxon>
        <taxon>Bacteroidota</taxon>
        <taxon>Flavobacteriia</taxon>
        <taxon>Flavobacteriales</taxon>
        <taxon>Flavobacteriaceae</taxon>
        <taxon>Zhouia</taxon>
    </lineage>
</organism>
<dbReference type="EMBL" id="AYXY01000023">
    <property type="protein sequence ID" value="ETN94445.1"/>
    <property type="molecule type" value="Genomic_DNA"/>
</dbReference>
<dbReference type="InterPro" id="IPR015943">
    <property type="entry name" value="WD40/YVTN_repeat-like_dom_sf"/>
</dbReference>
<keyword evidence="3" id="KW-0186">Copper</keyword>
<dbReference type="Proteomes" id="UP000018850">
    <property type="component" value="Unassembled WGS sequence"/>
</dbReference>
<dbReference type="InterPro" id="IPR011045">
    <property type="entry name" value="N2O_reductase_N"/>
</dbReference>
<dbReference type="InterPro" id="IPR001505">
    <property type="entry name" value="Copper_CuA"/>
</dbReference>
<dbReference type="Gene3D" id="2.60.40.420">
    <property type="entry name" value="Cupredoxins - blue copper proteins"/>
    <property type="match status" value="1"/>
</dbReference>
<dbReference type="InterPro" id="IPR041114">
    <property type="entry name" value="Nos_propeller"/>
</dbReference>
<evidence type="ECO:0000313" key="4">
    <source>
        <dbReference type="EMBL" id="ETN94445.1"/>
    </source>
</evidence>
<accession>W2UJU8</accession>
<dbReference type="GO" id="GO:0030313">
    <property type="term" value="C:cell envelope"/>
    <property type="evidence" value="ECO:0007669"/>
    <property type="project" value="UniProtKB-SubCell"/>
</dbReference>
<dbReference type="eggNOG" id="COG4263">
    <property type="taxonomic scope" value="Bacteria"/>
</dbReference>
<dbReference type="NCBIfam" id="TIGR04246">
    <property type="entry name" value="nitrous_NosZ_Gp"/>
    <property type="match status" value="1"/>
</dbReference>
<dbReference type="InterPro" id="IPR008972">
    <property type="entry name" value="Cupredoxin"/>
</dbReference>
<reference evidence="4 5" key="2">
    <citation type="journal article" date="2016" name="Genome Announc.">
        <title>Draft Genome Sequence of Zhouia amylolytica AD3, Isolated from Tidal Flat Sediment.</title>
        <authorList>
            <person name="Jia B."/>
            <person name="Jin H.M."/>
            <person name="Lee H.J."/>
            <person name="Jeon C.O."/>
        </authorList>
    </citation>
    <scope>NUCLEOTIDE SEQUENCE [LARGE SCALE GENOMIC DNA]</scope>
    <source>
        <strain evidence="4 5">AD3</strain>
    </source>
</reference>
<gene>
    <name evidence="4" type="ORF">P278_23880</name>
</gene>
<dbReference type="SUPFAM" id="SSF50974">
    <property type="entry name" value="Nitrous oxide reductase, N-terminal domain"/>
    <property type="match status" value="1"/>
</dbReference>
<dbReference type="InterPro" id="IPR026468">
    <property type="entry name" value="Nitrous_oxide_Rdtase_Sec-dep"/>
</dbReference>
<evidence type="ECO:0000256" key="3">
    <source>
        <dbReference type="ARBA" id="ARBA00023008"/>
    </source>
</evidence>
<evidence type="ECO:0000256" key="2">
    <source>
        <dbReference type="ARBA" id="ARBA00022723"/>
    </source>
</evidence>
<reference evidence="5" key="1">
    <citation type="submission" date="2013-11" db="EMBL/GenBank/DDBJ databases">
        <title>Draft genome sequence from a member of Zhouia, isolated tidal flat.</title>
        <authorList>
            <person name="Jin H."/>
            <person name="Jeon C.O."/>
        </authorList>
    </citation>
    <scope>NUCLEOTIDE SEQUENCE [LARGE SCALE GENOMIC DNA]</scope>
    <source>
        <strain evidence="5">AD3</strain>
    </source>
</reference>
<dbReference type="InterPro" id="IPR051403">
    <property type="entry name" value="NosZ/Cyto_c_oxidase_sub2"/>
</dbReference>
<dbReference type="GO" id="GO:0005507">
    <property type="term" value="F:copper ion binding"/>
    <property type="evidence" value="ECO:0007669"/>
    <property type="project" value="InterPro"/>
</dbReference>